<dbReference type="HAMAP" id="MF_00645">
    <property type="entry name" value="AMMECR1"/>
    <property type="match status" value="1"/>
</dbReference>
<dbReference type="InterPro" id="IPR027485">
    <property type="entry name" value="AMMECR1_N"/>
</dbReference>
<dbReference type="PATRIC" id="fig|1706436.3.peg.1734"/>
<dbReference type="Pfam" id="PF01871">
    <property type="entry name" value="AMMECR1"/>
    <property type="match status" value="1"/>
</dbReference>
<dbReference type="InterPro" id="IPR023472">
    <property type="entry name" value="Uncharacterised_MJ0810"/>
</dbReference>
<sequence>MFNLEEGKKLVFFARKNIESYLNTRKNLEIQSVPESFRKNWGVFVTLHTYPKYSLRGCIGYPEPVLPLIDALLDASISSATRDPRFQKVRPDELKNLVIEVTVLTPPELIKVQDTEEYPSKIEVGKDGLIVELGFRKGLLLPQVPVEEKWDSEDFLCHTCIKAGLPLDCWMNKEAKIYKFQGQIFSETRPEGEIIEKNFME</sequence>
<protein>
    <recommendedName>
        <fullName evidence="1">Protein APG10_01715</fullName>
    </recommendedName>
</protein>
<dbReference type="AlphaFoldDB" id="A0A150IWI8"/>
<accession>A0A150IWI8</accession>
<reference evidence="5 6" key="1">
    <citation type="journal article" date="2016" name="ISME J.">
        <title>Chasing the elusive Euryarchaeota class WSA2: genomes reveal a uniquely fastidious methyl-reducing methanogen.</title>
        <authorList>
            <person name="Nobu M.K."/>
            <person name="Narihiro T."/>
            <person name="Kuroda K."/>
            <person name="Mei R."/>
            <person name="Liu W.T."/>
        </authorList>
    </citation>
    <scope>NUCLEOTIDE SEQUENCE [LARGE SCALE GENOMIC DNA]</scope>
    <source>
        <strain evidence="3">B03fssc0709_Meth_Bin005</strain>
        <strain evidence="4">BMIXfssc0709_Meth_Bin006</strain>
    </source>
</reference>
<accession>A0A150IIC1</accession>
<name>A0A150IWI8_9EURY</name>
<gene>
    <name evidence="3" type="ORF">APG10_01715</name>
    <name evidence="4" type="ORF">APG12_01583</name>
</gene>
<dbReference type="InterPro" id="IPR027623">
    <property type="entry name" value="AmmeMemoSam_A"/>
</dbReference>
<dbReference type="PROSITE" id="PS51112">
    <property type="entry name" value="AMMECR1"/>
    <property type="match status" value="1"/>
</dbReference>
<organism evidence="4 6">
    <name type="scientific">Candidatus Methanofastidiosum methylothiophilum</name>
    <dbReference type="NCBI Taxonomy" id="1705564"/>
    <lineage>
        <taxon>Archaea</taxon>
        <taxon>Methanobacteriati</taxon>
        <taxon>Methanobacteriota</taxon>
        <taxon>Stenosarchaea group</taxon>
        <taxon>Candidatus Methanofastidiosia</taxon>
        <taxon>Candidatus Methanofastidiosales</taxon>
        <taxon>Candidatus Methanofastidiosaceae</taxon>
        <taxon>Candidatus Methanofastidiosum</taxon>
    </lineage>
</organism>
<dbReference type="PANTHER" id="PTHR13016:SF0">
    <property type="entry name" value="AMME SYNDROME CANDIDATE GENE 1 PROTEIN"/>
    <property type="match status" value="1"/>
</dbReference>
<dbReference type="Proteomes" id="UP000092401">
    <property type="component" value="Unassembled WGS sequence"/>
</dbReference>
<evidence type="ECO:0000313" key="6">
    <source>
        <dbReference type="Proteomes" id="UP000092403"/>
    </source>
</evidence>
<dbReference type="PATRIC" id="fig|1706438.3.peg.1589"/>
<evidence type="ECO:0000313" key="4">
    <source>
        <dbReference type="EMBL" id="KYC49282.1"/>
    </source>
</evidence>
<dbReference type="InterPro" id="IPR023473">
    <property type="entry name" value="AMMECR1"/>
</dbReference>
<feature type="domain" description="AMMECR1" evidence="2">
    <location>
        <begin position="5"/>
        <end position="196"/>
    </location>
</feature>
<dbReference type="PANTHER" id="PTHR13016">
    <property type="entry name" value="AMMECR1 HOMOLOG"/>
    <property type="match status" value="1"/>
</dbReference>
<dbReference type="NCBIfam" id="TIGR00296">
    <property type="entry name" value="TIGR00296 family protein"/>
    <property type="match status" value="1"/>
</dbReference>
<dbReference type="InterPro" id="IPR002733">
    <property type="entry name" value="AMMECR1_domain"/>
</dbReference>
<dbReference type="EMBL" id="LNJC01000040">
    <property type="protein sequence ID" value="KYC49282.1"/>
    <property type="molecule type" value="Genomic_DNA"/>
</dbReference>
<dbReference type="NCBIfam" id="TIGR04335">
    <property type="entry name" value="AmmeMemoSam_A"/>
    <property type="match status" value="1"/>
</dbReference>
<dbReference type="EMBL" id="LNGE01000065">
    <property type="protein sequence ID" value="KYC44444.1"/>
    <property type="molecule type" value="Genomic_DNA"/>
</dbReference>
<evidence type="ECO:0000313" key="5">
    <source>
        <dbReference type="Proteomes" id="UP000092401"/>
    </source>
</evidence>
<evidence type="ECO:0000256" key="1">
    <source>
        <dbReference type="HAMAP-Rule" id="MF_00645"/>
    </source>
</evidence>
<dbReference type="Proteomes" id="UP000092403">
    <property type="component" value="Unassembled WGS sequence"/>
</dbReference>
<dbReference type="Gene3D" id="3.30.700.20">
    <property type="entry name" value="Hypothetical protein ph0010, domain 1"/>
    <property type="match status" value="1"/>
</dbReference>
<dbReference type="InterPro" id="IPR036071">
    <property type="entry name" value="AMMECR1_dom_sf"/>
</dbReference>
<dbReference type="SUPFAM" id="SSF143447">
    <property type="entry name" value="AMMECR1-like"/>
    <property type="match status" value="1"/>
</dbReference>
<dbReference type="Gene3D" id="3.30.1490.150">
    <property type="entry name" value="Hypothetical protein ph0010, domain 2"/>
    <property type="match status" value="1"/>
</dbReference>
<comment type="caution">
    <text evidence="4">The sequence shown here is derived from an EMBL/GenBank/DDBJ whole genome shotgun (WGS) entry which is preliminary data.</text>
</comment>
<proteinExistence type="inferred from homology"/>
<evidence type="ECO:0000259" key="2">
    <source>
        <dbReference type="PROSITE" id="PS51112"/>
    </source>
</evidence>
<evidence type="ECO:0000313" key="3">
    <source>
        <dbReference type="EMBL" id="KYC44444.1"/>
    </source>
</evidence>